<keyword evidence="4" id="KW-0804">Transcription</keyword>
<dbReference type="PANTHER" id="PTHR45996:SF3">
    <property type="entry name" value="CREB-H TRANSCRIPTION FACTOR HOMOLOG LET-607"/>
    <property type="match status" value="1"/>
</dbReference>
<keyword evidence="3" id="KW-0238">DNA-binding</keyword>
<dbReference type="CDD" id="cd14689">
    <property type="entry name" value="bZIP_CREB3"/>
    <property type="match status" value="1"/>
</dbReference>
<evidence type="ECO:0000256" key="5">
    <source>
        <dbReference type="ARBA" id="ARBA00023242"/>
    </source>
</evidence>
<evidence type="ECO:0000256" key="3">
    <source>
        <dbReference type="ARBA" id="ARBA00023125"/>
    </source>
</evidence>
<keyword evidence="5" id="KW-0539">Nucleus</keyword>
<dbReference type="KEGG" id="cvn:111129050"/>
<dbReference type="InterPro" id="IPR004827">
    <property type="entry name" value="bZIP"/>
</dbReference>
<feature type="compositionally biased region" description="Polar residues" evidence="7">
    <location>
        <begin position="159"/>
        <end position="174"/>
    </location>
</feature>
<accession>A0A8B8DRF5</accession>
<evidence type="ECO:0000313" key="10">
    <source>
        <dbReference type="RefSeq" id="XP_022330817.1"/>
    </source>
</evidence>
<dbReference type="GO" id="GO:0000978">
    <property type="term" value="F:RNA polymerase II cis-regulatory region sequence-specific DNA binding"/>
    <property type="evidence" value="ECO:0007669"/>
    <property type="project" value="TreeGrafter"/>
</dbReference>
<evidence type="ECO:0000256" key="7">
    <source>
        <dbReference type="SAM" id="MobiDB-lite"/>
    </source>
</evidence>
<keyword evidence="9" id="KW-1185">Reference proteome</keyword>
<feature type="coiled-coil region" evidence="6">
    <location>
        <begin position="373"/>
        <end position="414"/>
    </location>
</feature>
<keyword evidence="2" id="KW-0805">Transcription regulation</keyword>
<sequence length="560" mass="61948">MLTASQFIPSCRGSSMALLNTCLTNVHITSVKESEGLDDLLNQILREYNDCSTKRSNNMMNSMENCDSEKTEQNLNALLSSSDSEDSWSPCESDPETVHIKSDWDVTDDILSDLGLLPETDILENALIEAHIPTIFDDIEQPKTKSQDVVHDHDYFAQKSPSATSDSGISSNGACSPHSMSEDPPQSSPREGSLSESPRSQSNLDMDFQMNLQGDGLGDSLQNFDFKNFDMSTIDTGGFLGETDFLSLGDEVKDSDVSINVMDSDLMVETITSSSQTPTGSSSKATRIIKVCSSKTNTLPFTMKDVSCVSSSSKFPELQLTEEEEDLLAREGVTLPTNMPLTKEEERVLKAVRRKIRNKASAKESRKRKMDYVDGLEKRVKLSTSENNQLKKKVEGLEKQNIHLLQQLKKLQALVLSKTCKPQASTCLVVLVMSFAFLIVPNIDPFGIKQDKLSDLKTAPIRGKSRSLLNSPEETHVQDNDPYGLTIKPGPPWEVPPKTPAIPLPPNVLVETIDEDINKQVENAELVSPVNFSNPSTPLEIKSDSQDFTDTSDHRHRQDL</sequence>
<evidence type="ECO:0000256" key="4">
    <source>
        <dbReference type="ARBA" id="ARBA00023163"/>
    </source>
</evidence>
<organism evidence="9 10">
    <name type="scientific">Crassostrea virginica</name>
    <name type="common">Eastern oyster</name>
    <dbReference type="NCBI Taxonomy" id="6565"/>
    <lineage>
        <taxon>Eukaryota</taxon>
        <taxon>Metazoa</taxon>
        <taxon>Spiralia</taxon>
        <taxon>Lophotrochozoa</taxon>
        <taxon>Mollusca</taxon>
        <taxon>Bivalvia</taxon>
        <taxon>Autobranchia</taxon>
        <taxon>Pteriomorphia</taxon>
        <taxon>Ostreida</taxon>
        <taxon>Ostreoidea</taxon>
        <taxon>Ostreidae</taxon>
        <taxon>Crassostrea</taxon>
    </lineage>
</organism>
<protein>
    <submittedName>
        <fullName evidence="10">Uncharacterized protein LOC111129050 isoform X1</fullName>
    </submittedName>
</protein>
<dbReference type="SUPFAM" id="SSF57959">
    <property type="entry name" value="Leucine zipper domain"/>
    <property type="match status" value="1"/>
</dbReference>
<dbReference type="RefSeq" id="XP_022330817.1">
    <property type="nucleotide sequence ID" value="XM_022475109.1"/>
</dbReference>
<feature type="region of interest" description="Disordered" evidence="7">
    <location>
        <begin position="529"/>
        <end position="560"/>
    </location>
</feature>
<dbReference type="PANTHER" id="PTHR45996">
    <property type="entry name" value="AGAP001464-PB"/>
    <property type="match status" value="1"/>
</dbReference>
<name>A0A8B8DRF5_CRAVI</name>
<dbReference type="GeneID" id="111129050"/>
<dbReference type="GO" id="GO:0005789">
    <property type="term" value="C:endoplasmic reticulum membrane"/>
    <property type="evidence" value="ECO:0007669"/>
    <property type="project" value="UniProtKB-SubCell"/>
</dbReference>
<comment type="subcellular location">
    <subcellularLocation>
        <location evidence="1">Endoplasmic reticulum membrane</location>
        <topology evidence="1">Single-pass type II membrane protein</topology>
    </subcellularLocation>
</comment>
<dbReference type="Pfam" id="PF00170">
    <property type="entry name" value="bZIP_1"/>
    <property type="match status" value="1"/>
</dbReference>
<evidence type="ECO:0000313" key="9">
    <source>
        <dbReference type="Proteomes" id="UP000694844"/>
    </source>
</evidence>
<keyword evidence="6" id="KW-0175">Coiled coil</keyword>
<dbReference type="GO" id="GO:0000981">
    <property type="term" value="F:DNA-binding transcription factor activity, RNA polymerase II-specific"/>
    <property type="evidence" value="ECO:0007669"/>
    <property type="project" value="TreeGrafter"/>
</dbReference>
<dbReference type="OrthoDB" id="674948at2759"/>
<proteinExistence type="predicted"/>
<dbReference type="GO" id="GO:0005634">
    <property type="term" value="C:nucleus"/>
    <property type="evidence" value="ECO:0007669"/>
    <property type="project" value="TreeGrafter"/>
</dbReference>
<evidence type="ECO:0000256" key="1">
    <source>
        <dbReference type="ARBA" id="ARBA00004648"/>
    </source>
</evidence>
<gene>
    <name evidence="10" type="primary">LOC111129050</name>
</gene>
<dbReference type="AlphaFoldDB" id="A0A8B8DRF5"/>
<evidence type="ECO:0000256" key="6">
    <source>
        <dbReference type="SAM" id="Coils"/>
    </source>
</evidence>
<feature type="compositionally biased region" description="Basic and acidic residues" evidence="7">
    <location>
        <begin position="541"/>
        <end position="560"/>
    </location>
</feature>
<dbReference type="SMART" id="SM00338">
    <property type="entry name" value="BRLZ"/>
    <property type="match status" value="1"/>
</dbReference>
<dbReference type="InterPro" id="IPR051381">
    <property type="entry name" value="CREB_ATF_subfamily"/>
</dbReference>
<evidence type="ECO:0000259" key="8">
    <source>
        <dbReference type="PROSITE" id="PS50217"/>
    </source>
</evidence>
<dbReference type="PROSITE" id="PS00036">
    <property type="entry name" value="BZIP_BASIC"/>
    <property type="match status" value="1"/>
</dbReference>
<feature type="domain" description="BZIP" evidence="8">
    <location>
        <begin position="348"/>
        <end position="411"/>
    </location>
</feature>
<evidence type="ECO:0000256" key="2">
    <source>
        <dbReference type="ARBA" id="ARBA00023015"/>
    </source>
</evidence>
<dbReference type="PROSITE" id="PS50217">
    <property type="entry name" value="BZIP"/>
    <property type="match status" value="1"/>
</dbReference>
<reference evidence="10" key="1">
    <citation type="submission" date="2025-08" db="UniProtKB">
        <authorList>
            <consortium name="RefSeq"/>
        </authorList>
    </citation>
    <scope>IDENTIFICATION</scope>
    <source>
        <tissue evidence="10">Whole sample</tissue>
    </source>
</reference>
<dbReference type="Gene3D" id="1.20.5.170">
    <property type="match status" value="1"/>
</dbReference>
<dbReference type="InterPro" id="IPR046347">
    <property type="entry name" value="bZIP_sf"/>
</dbReference>
<feature type="compositionally biased region" description="Polar residues" evidence="7">
    <location>
        <begin position="184"/>
        <end position="202"/>
    </location>
</feature>
<dbReference type="Proteomes" id="UP000694844">
    <property type="component" value="Chromosome 4"/>
</dbReference>
<feature type="region of interest" description="Disordered" evidence="7">
    <location>
        <begin position="158"/>
        <end position="202"/>
    </location>
</feature>